<dbReference type="InterPro" id="IPR003154">
    <property type="entry name" value="S1/P1nuclease"/>
</dbReference>
<evidence type="ECO:0000256" key="2">
    <source>
        <dbReference type="ARBA" id="ARBA00022722"/>
    </source>
</evidence>
<dbReference type="EMBL" id="WTXG01000054">
    <property type="protein sequence ID" value="KAI0295860.1"/>
    <property type="molecule type" value="Genomic_DNA"/>
</dbReference>
<dbReference type="GO" id="GO:0006308">
    <property type="term" value="P:DNA catabolic process"/>
    <property type="evidence" value="ECO:0007669"/>
    <property type="project" value="InterPro"/>
</dbReference>
<keyword evidence="3" id="KW-0479">Metal-binding</keyword>
<evidence type="ECO:0000256" key="1">
    <source>
        <dbReference type="ARBA" id="ARBA00009547"/>
    </source>
</evidence>
<gene>
    <name evidence="8" type="ORF">B0F90DRAFT_1135243</name>
</gene>
<dbReference type="AlphaFoldDB" id="A0AAD4QJY5"/>
<keyword evidence="7" id="KW-0325">Glycoprotein</keyword>
<dbReference type="Proteomes" id="UP001203297">
    <property type="component" value="Unassembled WGS sequence"/>
</dbReference>
<reference evidence="8" key="1">
    <citation type="journal article" date="2022" name="New Phytol.">
        <title>Evolutionary transition to the ectomycorrhizal habit in the genomes of a hyperdiverse lineage of mushroom-forming fungi.</title>
        <authorList>
            <person name="Looney B."/>
            <person name="Miyauchi S."/>
            <person name="Morin E."/>
            <person name="Drula E."/>
            <person name="Courty P.E."/>
            <person name="Kohler A."/>
            <person name="Kuo A."/>
            <person name="LaButti K."/>
            <person name="Pangilinan J."/>
            <person name="Lipzen A."/>
            <person name="Riley R."/>
            <person name="Andreopoulos W."/>
            <person name="He G."/>
            <person name="Johnson J."/>
            <person name="Nolan M."/>
            <person name="Tritt A."/>
            <person name="Barry K.W."/>
            <person name="Grigoriev I.V."/>
            <person name="Nagy L.G."/>
            <person name="Hibbett D."/>
            <person name="Henrissat B."/>
            <person name="Matheny P.B."/>
            <person name="Labbe J."/>
            <person name="Martin F.M."/>
        </authorList>
    </citation>
    <scope>NUCLEOTIDE SEQUENCE</scope>
    <source>
        <strain evidence="8">BPL690</strain>
    </source>
</reference>
<keyword evidence="4" id="KW-0255">Endonuclease</keyword>
<evidence type="ECO:0000256" key="3">
    <source>
        <dbReference type="ARBA" id="ARBA00022723"/>
    </source>
</evidence>
<dbReference type="InterPro" id="IPR008947">
    <property type="entry name" value="PLipase_C/P1_nuclease_dom_sf"/>
</dbReference>
<evidence type="ECO:0000256" key="6">
    <source>
        <dbReference type="ARBA" id="ARBA00023157"/>
    </source>
</evidence>
<evidence type="ECO:0000256" key="4">
    <source>
        <dbReference type="ARBA" id="ARBA00022759"/>
    </source>
</evidence>
<keyword evidence="6" id="KW-1015">Disulfide bond</keyword>
<comment type="similarity">
    <text evidence="1">Belongs to the nuclease type I family.</text>
</comment>
<dbReference type="GO" id="GO:0046872">
    <property type="term" value="F:metal ion binding"/>
    <property type="evidence" value="ECO:0007669"/>
    <property type="project" value="UniProtKB-KW"/>
</dbReference>
<dbReference type="PANTHER" id="PTHR33146:SF26">
    <property type="entry name" value="ENDONUCLEASE 4"/>
    <property type="match status" value="1"/>
</dbReference>
<organism evidence="8 9">
    <name type="scientific">Multifurca ochricompacta</name>
    <dbReference type="NCBI Taxonomy" id="376703"/>
    <lineage>
        <taxon>Eukaryota</taxon>
        <taxon>Fungi</taxon>
        <taxon>Dikarya</taxon>
        <taxon>Basidiomycota</taxon>
        <taxon>Agaricomycotina</taxon>
        <taxon>Agaricomycetes</taxon>
        <taxon>Russulales</taxon>
        <taxon>Russulaceae</taxon>
        <taxon>Multifurca</taxon>
    </lineage>
</organism>
<dbReference type="GO" id="GO:0016788">
    <property type="term" value="F:hydrolase activity, acting on ester bonds"/>
    <property type="evidence" value="ECO:0007669"/>
    <property type="project" value="InterPro"/>
</dbReference>
<keyword evidence="5" id="KW-0378">Hydrolase</keyword>
<keyword evidence="9" id="KW-1185">Reference proteome</keyword>
<dbReference type="Gene3D" id="1.10.575.10">
    <property type="entry name" value="P1 Nuclease"/>
    <property type="match status" value="1"/>
</dbReference>
<comment type="caution">
    <text evidence="8">The sequence shown here is derived from an EMBL/GenBank/DDBJ whole genome shotgun (WGS) entry which is preliminary data.</text>
</comment>
<dbReference type="SUPFAM" id="SSF48537">
    <property type="entry name" value="Phospholipase C/P1 nuclease"/>
    <property type="match status" value="1"/>
</dbReference>
<proteinExistence type="inferred from homology"/>
<sequence length="284" mass="29651">MKVALPLALTAAFVAPYGVAAWGTLGHETIGYLAMQFLLPNTLSTVQTTLGSTFSSSLGPASIWADQVRSQTAFKFSAPFHFIDANDSPPTSCSVDLARDCGTGGCVVSAIQNYTIRVQQPSLGATQVQQALLFITHFIGDIGQPLHDEALALGGNTISATCNGASTNLHATWDTGIITANVNALYGGSPQTYASALATRITSGDFSSLAAGWVSNISPSALSSTAVPLTWSQEANALIAPSYSLTTGQDLCVSPYVDNALPVIELQLAKQGYRLATWLNTIFG</sequence>
<evidence type="ECO:0000256" key="5">
    <source>
        <dbReference type="ARBA" id="ARBA00022801"/>
    </source>
</evidence>
<protein>
    <submittedName>
        <fullName evidence="8">Nuclease Le1</fullName>
    </submittedName>
</protein>
<evidence type="ECO:0000313" key="8">
    <source>
        <dbReference type="EMBL" id="KAI0295860.1"/>
    </source>
</evidence>
<dbReference type="GO" id="GO:0003676">
    <property type="term" value="F:nucleic acid binding"/>
    <property type="evidence" value="ECO:0007669"/>
    <property type="project" value="InterPro"/>
</dbReference>
<accession>A0AAD4QJY5</accession>
<dbReference type="Pfam" id="PF02265">
    <property type="entry name" value="S1-P1_nuclease"/>
    <property type="match status" value="1"/>
</dbReference>
<dbReference type="PANTHER" id="PTHR33146">
    <property type="entry name" value="ENDONUCLEASE 4"/>
    <property type="match status" value="1"/>
</dbReference>
<evidence type="ECO:0000256" key="7">
    <source>
        <dbReference type="ARBA" id="ARBA00023180"/>
    </source>
</evidence>
<keyword evidence="2" id="KW-0540">Nuclease</keyword>
<dbReference type="CDD" id="cd11010">
    <property type="entry name" value="S1-P1_nuclease"/>
    <property type="match status" value="1"/>
</dbReference>
<dbReference type="GO" id="GO:0004519">
    <property type="term" value="F:endonuclease activity"/>
    <property type="evidence" value="ECO:0007669"/>
    <property type="project" value="UniProtKB-KW"/>
</dbReference>
<name>A0AAD4QJY5_9AGAM</name>
<evidence type="ECO:0000313" key="9">
    <source>
        <dbReference type="Proteomes" id="UP001203297"/>
    </source>
</evidence>